<dbReference type="AlphaFoldDB" id="A0AAN9A921"/>
<accession>A0AAN9A921</accession>
<name>A0AAN9A921_HALRR</name>
<comment type="caution">
    <text evidence="1">The sequence shown here is derived from an EMBL/GenBank/DDBJ whole genome shotgun (WGS) entry which is preliminary data.</text>
</comment>
<sequence length="211" mass="23742">MVVILSLINTTTGYSAMEDIPIPKTLYKITWYSPRPRKVRDHRISSYKVTWLFLLKQEDTKNKYETISGLEALLPEGTQVVLLVLSSTEVKTVYSAAVNHKGDIRFQQSSKIGSPNPELKIHQPNDPEIYRDLKGRHLTVASISLIPYMVLSERHEDGSHTVVGGIESQVLEALAYALNFTPARALPLSGWLETIIRSTWGLLYLRPVGRA</sequence>
<dbReference type="EMBL" id="JAXCGZ010007714">
    <property type="protein sequence ID" value="KAK7078669.1"/>
    <property type="molecule type" value="Genomic_DNA"/>
</dbReference>
<gene>
    <name evidence="1" type="ORF">SK128_015642</name>
</gene>
<keyword evidence="2" id="KW-1185">Reference proteome</keyword>
<protein>
    <submittedName>
        <fullName evidence="1">Uncharacterized protein</fullName>
    </submittedName>
</protein>
<organism evidence="1 2">
    <name type="scientific">Halocaridina rubra</name>
    <name type="common">Hawaiian red shrimp</name>
    <dbReference type="NCBI Taxonomy" id="373956"/>
    <lineage>
        <taxon>Eukaryota</taxon>
        <taxon>Metazoa</taxon>
        <taxon>Ecdysozoa</taxon>
        <taxon>Arthropoda</taxon>
        <taxon>Crustacea</taxon>
        <taxon>Multicrustacea</taxon>
        <taxon>Malacostraca</taxon>
        <taxon>Eumalacostraca</taxon>
        <taxon>Eucarida</taxon>
        <taxon>Decapoda</taxon>
        <taxon>Pleocyemata</taxon>
        <taxon>Caridea</taxon>
        <taxon>Atyoidea</taxon>
        <taxon>Atyidae</taxon>
        <taxon>Halocaridina</taxon>
    </lineage>
</organism>
<dbReference type="Proteomes" id="UP001381693">
    <property type="component" value="Unassembled WGS sequence"/>
</dbReference>
<evidence type="ECO:0000313" key="2">
    <source>
        <dbReference type="Proteomes" id="UP001381693"/>
    </source>
</evidence>
<proteinExistence type="predicted"/>
<evidence type="ECO:0000313" key="1">
    <source>
        <dbReference type="EMBL" id="KAK7078669.1"/>
    </source>
</evidence>
<reference evidence="1 2" key="1">
    <citation type="submission" date="2023-11" db="EMBL/GenBank/DDBJ databases">
        <title>Halocaridina rubra genome assembly.</title>
        <authorList>
            <person name="Smith C."/>
        </authorList>
    </citation>
    <scope>NUCLEOTIDE SEQUENCE [LARGE SCALE GENOMIC DNA]</scope>
    <source>
        <strain evidence="1">EP-1</strain>
        <tissue evidence="1">Whole</tissue>
    </source>
</reference>